<feature type="region of interest" description="Disordered" evidence="1">
    <location>
        <begin position="171"/>
        <end position="200"/>
    </location>
</feature>
<organism evidence="2 3">
    <name type="scientific">Chlorella ohadii</name>
    <dbReference type="NCBI Taxonomy" id="2649997"/>
    <lineage>
        <taxon>Eukaryota</taxon>
        <taxon>Viridiplantae</taxon>
        <taxon>Chlorophyta</taxon>
        <taxon>core chlorophytes</taxon>
        <taxon>Trebouxiophyceae</taxon>
        <taxon>Chlorellales</taxon>
        <taxon>Chlorellaceae</taxon>
        <taxon>Chlorella clade</taxon>
        <taxon>Chlorella</taxon>
    </lineage>
</organism>
<gene>
    <name evidence="2" type="ORF">COHA_009154</name>
</gene>
<dbReference type="Proteomes" id="UP001205105">
    <property type="component" value="Unassembled WGS sequence"/>
</dbReference>
<feature type="compositionally biased region" description="Low complexity" evidence="1">
    <location>
        <begin position="90"/>
        <end position="100"/>
    </location>
</feature>
<reference evidence="2" key="1">
    <citation type="submission" date="2020-11" db="EMBL/GenBank/DDBJ databases">
        <title>Chlorella ohadii genome sequencing and assembly.</title>
        <authorList>
            <person name="Murik O."/>
            <person name="Treves H."/>
            <person name="Kedem I."/>
            <person name="Shotland Y."/>
            <person name="Kaplan A."/>
        </authorList>
    </citation>
    <scope>NUCLEOTIDE SEQUENCE</scope>
    <source>
        <strain evidence="2">1</strain>
    </source>
</reference>
<evidence type="ECO:0000256" key="1">
    <source>
        <dbReference type="SAM" id="MobiDB-lite"/>
    </source>
</evidence>
<feature type="compositionally biased region" description="Low complexity" evidence="1">
    <location>
        <begin position="213"/>
        <end position="228"/>
    </location>
</feature>
<proteinExistence type="predicted"/>
<dbReference type="AlphaFoldDB" id="A0AAD5DK11"/>
<accession>A0AAD5DK11</accession>
<evidence type="ECO:0000313" key="2">
    <source>
        <dbReference type="EMBL" id="KAI7836970.1"/>
    </source>
</evidence>
<name>A0AAD5DK11_9CHLO</name>
<comment type="caution">
    <text evidence="2">The sequence shown here is derived from an EMBL/GenBank/DDBJ whole genome shotgun (WGS) entry which is preliminary data.</text>
</comment>
<feature type="region of interest" description="Disordered" evidence="1">
    <location>
        <begin position="82"/>
        <end position="103"/>
    </location>
</feature>
<sequence>MGAMAQDAVSMAQAGARGAAETTKLVFESVTGLNLSSGSEGECFTQTVGAMSRTTVPGAAAKGPESTYRNDPGDWAGVMVESAVETSSPSGWQSGGRAAAGSGGALGGEDIGASSKGSGAGGAGFASPSAAGLGGGRGLGGLGGIAGGGTGGGGTGGTGLGSGISERAFEEVEFSLAEGPADRSASHATPASAFGSEGDWEFGREAAAIRATAEAMEAAEGAGPAPQGSVEDEFGVQGQGGKRQA</sequence>
<evidence type="ECO:0000313" key="3">
    <source>
        <dbReference type="Proteomes" id="UP001205105"/>
    </source>
</evidence>
<feature type="region of interest" description="Disordered" evidence="1">
    <location>
        <begin position="213"/>
        <end position="245"/>
    </location>
</feature>
<protein>
    <submittedName>
        <fullName evidence="2">Uncharacterized protein</fullName>
    </submittedName>
</protein>
<dbReference type="EMBL" id="JADXDR010000168">
    <property type="protein sequence ID" value="KAI7836970.1"/>
    <property type="molecule type" value="Genomic_DNA"/>
</dbReference>
<keyword evidence="3" id="KW-1185">Reference proteome</keyword>